<reference evidence="1" key="1">
    <citation type="submission" date="2019-11" db="EMBL/GenBank/DDBJ databases">
        <title>Characterization of Clostridium perfringens isolates from swine manure treated agricultural soils.</title>
        <authorList>
            <person name="Wushke S.T."/>
        </authorList>
    </citation>
    <scope>NUCLEOTIDE SEQUENCE</scope>
    <source>
        <strain evidence="1">X62</strain>
    </source>
</reference>
<organism evidence="1 2">
    <name type="scientific">Clostridium perfringens</name>
    <dbReference type="NCBI Taxonomy" id="1502"/>
    <lineage>
        <taxon>Bacteria</taxon>
        <taxon>Bacillati</taxon>
        <taxon>Bacillota</taxon>
        <taxon>Clostridia</taxon>
        <taxon>Eubacteriales</taxon>
        <taxon>Clostridiaceae</taxon>
        <taxon>Clostridium</taxon>
    </lineage>
</organism>
<dbReference type="Proteomes" id="UP001288944">
    <property type="component" value="Unassembled WGS sequence"/>
</dbReference>
<name>A0AAW9KL33_CLOPF</name>
<dbReference type="GO" id="GO:0016787">
    <property type="term" value="F:hydrolase activity"/>
    <property type="evidence" value="ECO:0007669"/>
    <property type="project" value="UniProtKB-KW"/>
</dbReference>
<evidence type="ECO:0000313" key="2">
    <source>
        <dbReference type="Proteomes" id="UP001288944"/>
    </source>
</evidence>
<keyword evidence="1" id="KW-0378">Hydrolase</keyword>
<protein>
    <submittedName>
        <fullName evidence="1">Alpha/beta hydrolase</fullName>
    </submittedName>
</protein>
<accession>A0AAW9KL33</accession>
<proteinExistence type="predicted"/>
<comment type="caution">
    <text evidence="1">The sequence shown here is derived from an EMBL/GenBank/DDBJ whole genome shotgun (WGS) entry which is preliminary data.</text>
</comment>
<feature type="non-terminal residue" evidence="1">
    <location>
        <position position="41"/>
    </location>
</feature>
<sequence length="41" mass="4994">MKAKDINNKREYFYNFGMDEDIVENVKSHLKYIREKGHFKG</sequence>
<evidence type="ECO:0000313" key="1">
    <source>
        <dbReference type="EMBL" id="MDZ7543204.1"/>
    </source>
</evidence>
<gene>
    <name evidence="1" type="ORF">GNF83_18905</name>
</gene>
<dbReference type="EMBL" id="WNUR01000935">
    <property type="protein sequence ID" value="MDZ7543204.1"/>
    <property type="molecule type" value="Genomic_DNA"/>
</dbReference>
<dbReference type="AlphaFoldDB" id="A0AAW9KL33"/>